<dbReference type="PRINTS" id="PR00783">
    <property type="entry name" value="MINTRINSICP"/>
</dbReference>
<feature type="transmembrane region" description="Helical" evidence="7">
    <location>
        <begin position="88"/>
        <end position="112"/>
    </location>
</feature>
<sequence length="305" mass="34798">MMNSHDVELQHSDSGQLRGILRNKHEGQTSRSFFQEYDTTVVSTTTKTSRCGRIFDHIIRPCLAELFSVIFCIFIYNHVDTQLSVRHLLFFNRILVLSAVDALLFIVFLAAFQTVHLSPSITIAQLFSLSTPWYLCILFFIQQFIGAIIGISLFYLANSDVKLDVPKVIQEVNSEWTKEVFELIIIQFIGTIMVVITHLMITRRYGKNKIYTGRVSKSPLSVFGAVLLSAFLSLLHSNISWNPLYAFALSLHNTMFESSSLVSIWQNHYIFWLGPTLGALFGCFLFRLVFAPEDKRMLACNNTSE</sequence>
<reference evidence="9" key="1">
    <citation type="submission" date="2022-11" db="UniProtKB">
        <authorList>
            <consortium name="WormBaseParasite"/>
        </authorList>
    </citation>
    <scope>IDENTIFICATION</scope>
</reference>
<dbReference type="AlphaFoldDB" id="A0A914DQL0"/>
<feature type="transmembrane region" description="Helical" evidence="7">
    <location>
        <begin position="180"/>
        <end position="201"/>
    </location>
</feature>
<accession>A0A914DQL0</accession>
<feature type="transmembrane region" description="Helical" evidence="7">
    <location>
        <begin position="269"/>
        <end position="290"/>
    </location>
</feature>
<dbReference type="SUPFAM" id="SSF81338">
    <property type="entry name" value="Aquaporin-like"/>
    <property type="match status" value="1"/>
</dbReference>
<dbReference type="WBParaSite" id="ACRNAN_scaffold3430.g32238.t1">
    <property type="protein sequence ID" value="ACRNAN_scaffold3430.g32238.t1"/>
    <property type="gene ID" value="ACRNAN_scaffold3430.g32238"/>
</dbReference>
<dbReference type="PANTHER" id="PTHR19139">
    <property type="entry name" value="AQUAPORIN TRANSPORTER"/>
    <property type="match status" value="1"/>
</dbReference>
<proteinExistence type="inferred from homology"/>
<evidence type="ECO:0000256" key="5">
    <source>
        <dbReference type="ARBA" id="ARBA00023136"/>
    </source>
</evidence>
<comment type="subcellular location">
    <subcellularLocation>
        <location evidence="1">Membrane</location>
        <topology evidence="1">Multi-pass membrane protein</topology>
    </subcellularLocation>
</comment>
<evidence type="ECO:0000256" key="6">
    <source>
        <dbReference type="RuleBase" id="RU000477"/>
    </source>
</evidence>
<dbReference type="GO" id="GO:0015267">
    <property type="term" value="F:channel activity"/>
    <property type="evidence" value="ECO:0007669"/>
    <property type="project" value="InterPro"/>
</dbReference>
<dbReference type="InterPro" id="IPR023271">
    <property type="entry name" value="Aquaporin-like"/>
</dbReference>
<comment type="similarity">
    <text evidence="2 6">Belongs to the MIP/aquaporin (TC 1.A.8) family.</text>
</comment>
<protein>
    <submittedName>
        <fullName evidence="9">Aquaporin</fullName>
    </submittedName>
</protein>
<feature type="transmembrane region" description="Helical" evidence="7">
    <location>
        <begin position="133"/>
        <end position="157"/>
    </location>
</feature>
<dbReference type="InterPro" id="IPR034294">
    <property type="entry name" value="Aquaporin_transptr"/>
</dbReference>
<organism evidence="8 9">
    <name type="scientific">Acrobeloides nanus</name>
    <dbReference type="NCBI Taxonomy" id="290746"/>
    <lineage>
        <taxon>Eukaryota</taxon>
        <taxon>Metazoa</taxon>
        <taxon>Ecdysozoa</taxon>
        <taxon>Nematoda</taxon>
        <taxon>Chromadorea</taxon>
        <taxon>Rhabditida</taxon>
        <taxon>Tylenchina</taxon>
        <taxon>Cephalobomorpha</taxon>
        <taxon>Cephaloboidea</taxon>
        <taxon>Cephalobidae</taxon>
        <taxon>Acrobeloides</taxon>
    </lineage>
</organism>
<evidence type="ECO:0000313" key="9">
    <source>
        <dbReference type="WBParaSite" id="ACRNAN_scaffold3430.g32238.t1"/>
    </source>
</evidence>
<keyword evidence="6" id="KW-0813">Transport</keyword>
<dbReference type="PANTHER" id="PTHR19139:SF199">
    <property type="entry name" value="MIP17260P"/>
    <property type="match status" value="1"/>
</dbReference>
<feature type="transmembrane region" description="Helical" evidence="7">
    <location>
        <begin position="222"/>
        <end position="241"/>
    </location>
</feature>
<feature type="transmembrane region" description="Helical" evidence="7">
    <location>
        <begin position="58"/>
        <end position="76"/>
    </location>
</feature>
<keyword evidence="4 7" id="KW-1133">Transmembrane helix</keyword>
<keyword evidence="5 7" id="KW-0472">Membrane</keyword>
<evidence type="ECO:0000256" key="3">
    <source>
        <dbReference type="ARBA" id="ARBA00022692"/>
    </source>
</evidence>
<dbReference type="GO" id="GO:0005886">
    <property type="term" value="C:plasma membrane"/>
    <property type="evidence" value="ECO:0007669"/>
    <property type="project" value="TreeGrafter"/>
</dbReference>
<dbReference type="Gene3D" id="1.20.1080.10">
    <property type="entry name" value="Glycerol uptake facilitator protein"/>
    <property type="match status" value="1"/>
</dbReference>
<evidence type="ECO:0000256" key="2">
    <source>
        <dbReference type="ARBA" id="ARBA00006175"/>
    </source>
</evidence>
<dbReference type="Proteomes" id="UP000887540">
    <property type="component" value="Unplaced"/>
</dbReference>
<dbReference type="Pfam" id="PF00230">
    <property type="entry name" value="MIP"/>
    <property type="match status" value="1"/>
</dbReference>
<keyword evidence="8" id="KW-1185">Reference proteome</keyword>
<name>A0A914DQL0_9BILA</name>
<evidence type="ECO:0000256" key="7">
    <source>
        <dbReference type="SAM" id="Phobius"/>
    </source>
</evidence>
<evidence type="ECO:0000256" key="1">
    <source>
        <dbReference type="ARBA" id="ARBA00004141"/>
    </source>
</evidence>
<keyword evidence="3 6" id="KW-0812">Transmembrane</keyword>
<dbReference type="InterPro" id="IPR000425">
    <property type="entry name" value="MIP"/>
</dbReference>
<evidence type="ECO:0000256" key="4">
    <source>
        <dbReference type="ARBA" id="ARBA00022989"/>
    </source>
</evidence>
<evidence type="ECO:0000313" key="8">
    <source>
        <dbReference type="Proteomes" id="UP000887540"/>
    </source>
</evidence>